<reference evidence="4 6" key="2">
    <citation type="submission" date="2015-07" db="EMBL/GenBank/DDBJ databases">
        <title>Whole genome sequence of Ardenticatena maritima DSM 23922.</title>
        <authorList>
            <person name="Hemp J."/>
            <person name="Ward L.M."/>
            <person name="Pace L.A."/>
            <person name="Fischer W.W."/>
        </authorList>
    </citation>
    <scope>NUCLEOTIDE SEQUENCE [LARGE SCALE GENOMIC DNA]</scope>
    <source>
        <strain evidence="4 6">110S</strain>
    </source>
</reference>
<dbReference type="PANTHER" id="PTHR42870">
    <property type="entry name" value="ACETYL-COA C-ACETYLTRANSFERASE"/>
    <property type="match status" value="1"/>
</dbReference>
<evidence type="ECO:0000259" key="1">
    <source>
        <dbReference type="Pfam" id="PF00108"/>
    </source>
</evidence>
<gene>
    <name evidence="3" type="ORF">ARMA_1782</name>
    <name evidence="4" type="ORF">SE16_03890</name>
</gene>
<dbReference type="PIRSF" id="PIRSF000429">
    <property type="entry name" value="Ac-CoA_Ac_transf"/>
    <property type="match status" value="1"/>
</dbReference>
<accession>A0A0M8K9S3</accession>
<dbReference type="EMBL" id="BBZA01000138">
    <property type="protein sequence ID" value="GAP63359.1"/>
    <property type="molecule type" value="Genomic_DNA"/>
</dbReference>
<organism evidence="3 5">
    <name type="scientific">Ardenticatena maritima</name>
    <dbReference type="NCBI Taxonomy" id="872965"/>
    <lineage>
        <taxon>Bacteria</taxon>
        <taxon>Bacillati</taxon>
        <taxon>Chloroflexota</taxon>
        <taxon>Ardenticatenia</taxon>
        <taxon>Ardenticatenales</taxon>
        <taxon>Ardenticatenaceae</taxon>
        <taxon>Ardenticatena</taxon>
    </lineage>
</organism>
<keyword evidence="5" id="KW-1185">Reference proteome</keyword>
<dbReference type="NCBIfam" id="NF004720">
    <property type="entry name" value="PRK06064.1"/>
    <property type="match status" value="1"/>
</dbReference>
<reference evidence="5" key="3">
    <citation type="submission" date="2015-08" db="EMBL/GenBank/DDBJ databases">
        <title>Draft Genome Sequence of a Heterotrophic Facultative Anaerobic Bacterium Ardenticatena maritima Strain 110S.</title>
        <authorList>
            <person name="Kawaichi S."/>
            <person name="Yoshida T."/>
            <person name="Sako Y."/>
            <person name="Nakamura R."/>
        </authorList>
    </citation>
    <scope>NUCLEOTIDE SEQUENCE [LARGE SCALE GENOMIC DNA]</scope>
    <source>
        <strain evidence="5">110S</strain>
    </source>
</reference>
<evidence type="ECO:0000313" key="3">
    <source>
        <dbReference type="EMBL" id="GAP63359.1"/>
    </source>
</evidence>
<dbReference type="STRING" id="872965.SE16_03890"/>
<dbReference type="PATRIC" id="fig|872965.6.peg.746"/>
<dbReference type="Pfam" id="PF00108">
    <property type="entry name" value="Thiolase_N"/>
    <property type="match status" value="1"/>
</dbReference>
<dbReference type="Proteomes" id="UP000037784">
    <property type="component" value="Unassembled WGS sequence"/>
</dbReference>
<proteinExistence type="predicted"/>
<dbReference type="AlphaFoldDB" id="A0A0M8K9S3"/>
<feature type="domain" description="Thiolase C-terminal" evidence="2">
    <location>
        <begin position="241"/>
        <end position="384"/>
    </location>
</feature>
<protein>
    <submittedName>
        <fullName evidence="3">Acetyl-CoA C-acetyltransferase</fullName>
        <ecNumber evidence="3 4">2.3.1.9</ecNumber>
    </submittedName>
    <submittedName>
        <fullName evidence="4">Acetyl-CoA acetyltransferase</fullName>
    </submittedName>
</protein>
<dbReference type="EC" id="2.3.1.9" evidence="3 4"/>
<dbReference type="GO" id="GO:0003985">
    <property type="term" value="F:acetyl-CoA C-acetyltransferase activity"/>
    <property type="evidence" value="ECO:0007669"/>
    <property type="project" value="UniProtKB-EC"/>
</dbReference>
<dbReference type="OrthoDB" id="9785768at2"/>
<dbReference type="Gene3D" id="3.40.47.10">
    <property type="match status" value="1"/>
</dbReference>
<reference evidence="3 5" key="1">
    <citation type="journal article" date="2015" name="Genome Announc.">
        <title>Draft Genome Sequence of a Heterotrophic Facultative Anaerobic Thermophilic Bacterium, Ardenticatena maritima Strain 110ST.</title>
        <authorList>
            <person name="Kawaichi S."/>
            <person name="Yoshida T."/>
            <person name="Sako Y."/>
            <person name="Nakamura R."/>
        </authorList>
    </citation>
    <scope>NUCLEOTIDE SEQUENCE [LARGE SCALE GENOMIC DNA]</scope>
    <source>
        <strain evidence="3 5">110S</strain>
    </source>
</reference>
<dbReference type="InterPro" id="IPR016039">
    <property type="entry name" value="Thiolase-like"/>
</dbReference>
<name>A0A0M8K9S3_9CHLR</name>
<evidence type="ECO:0000259" key="2">
    <source>
        <dbReference type="Pfam" id="PF22691"/>
    </source>
</evidence>
<dbReference type="SUPFAM" id="SSF53901">
    <property type="entry name" value="Thiolase-like"/>
    <property type="match status" value="2"/>
</dbReference>
<comment type="caution">
    <text evidence="3">The sequence shown here is derived from an EMBL/GenBank/DDBJ whole genome shotgun (WGS) entry which is preliminary data.</text>
</comment>
<sequence length="388" mass="41082">MRDVAIVGIGQTPVREHWDKGVRDLAVEAVLDAMADAHIERADALYVGNMLSGKLSGQEHLGALIADYAGLEGIEAVKVEAACGSAAATLRQAVLAVQSGAVNIAIAVGVEKLTEMTSGCTTNALAMASDGDYEAEMGLSFVAINALLMQRYMYEYGVDKDDFAAFTINAHANAAHNPNAMFRNRITREQYANAKMIASPINLLDSSPIADGAAAVVIMPADMAFDFSDKPLRVAACEVATDTIALDNRANPLWLRGVECSARKAYRKAGITPEQVRVFEVHDAFSIMAALSLEASGFAEPGTAVRLANEGEITREGRIPIATFGGLKGRGHPVGATGIYQVVEAALQLRGEAPEALQVDDVEYAMAQNIGGSGATVVTTILERLERK</sequence>
<dbReference type="PANTHER" id="PTHR42870:SF6">
    <property type="entry name" value="ACETYL-COA C-ACYLTRANSFERASE"/>
    <property type="match status" value="1"/>
</dbReference>
<evidence type="ECO:0000313" key="5">
    <source>
        <dbReference type="Proteomes" id="UP000037784"/>
    </source>
</evidence>
<dbReference type="Proteomes" id="UP000050502">
    <property type="component" value="Unassembled WGS sequence"/>
</dbReference>
<dbReference type="Pfam" id="PF22691">
    <property type="entry name" value="Thiolase_C_1"/>
    <property type="match status" value="1"/>
</dbReference>
<evidence type="ECO:0000313" key="4">
    <source>
        <dbReference type="EMBL" id="KPL89567.1"/>
    </source>
</evidence>
<dbReference type="CDD" id="cd00829">
    <property type="entry name" value="SCP-x_thiolase"/>
    <property type="match status" value="1"/>
</dbReference>
<evidence type="ECO:0000313" key="6">
    <source>
        <dbReference type="Proteomes" id="UP000050502"/>
    </source>
</evidence>
<dbReference type="RefSeq" id="WP_054493206.1">
    <property type="nucleotide sequence ID" value="NZ_BBZA01000138.1"/>
</dbReference>
<dbReference type="EMBL" id="LGKN01000003">
    <property type="protein sequence ID" value="KPL89567.1"/>
    <property type="molecule type" value="Genomic_DNA"/>
</dbReference>
<keyword evidence="3" id="KW-0012">Acyltransferase</keyword>
<keyword evidence="3" id="KW-0808">Transferase</keyword>
<dbReference type="InterPro" id="IPR002155">
    <property type="entry name" value="Thiolase"/>
</dbReference>
<dbReference type="InParanoid" id="A0A0M8K9S3"/>
<feature type="domain" description="Thiolase N-terminal" evidence="1">
    <location>
        <begin position="4"/>
        <end position="221"/>
    </location>
</feature>
<dbReference type="InterPro" id="IPR020616">
    <property type="entry name" value="Thiolase_N"/>
</dbReference>
<dbReference type="InterPro" id="IPR055140">
    <property type="entry name" value="Thiolase_C_2"/>
</dbReference>